<dbReference type="AlphaFoldDB" id="A0AAV9ZP99"/>
<reference evidence="2 3" key="1">
    <citation type="journal article" date="2024" name="J Genomics">
        <title>Draft genome sequencing and assembly of Favolaschia claudopus CIRM-BRFM 2984 isolated from oak limbs.</title>
        <authorList>
            <person name="Navarro D."/>
            <person name="Drula E."/>
            <person name="Chaduli D."/>
            <person name="Cazenave R."/>
            <person name="Ahrendt S."/>
            <person name="Wang J."/>
            <person name="Lipzen A."/>
            <person name="Daum C."/>
            <person name="Barry K."/>
            <person name="Grigoriev I.V."/>
            <person name="Favel A."/>
            <person name="Rosso M.N."/>
            <person name="Martin F."/>
        </authorList>
    </citation>
    <scope>NUCLEOTIDE SEQUENCE [LARGE SCALE GENOMIC DNA]</scope>
    <source>
        <strain evidence="2 3">CIRM-BRFM 2984</strain>
    </source>
</reference>
<sequence>MAQAQMGQPFYEDQTTKPKPQAAPPMHISHRLRLSSTDIVQPAAPSQPTVDSSTDVEEIFAPSVSHSTAGPIPLPPIEDDEEEFGFDMPLHPAPGKIPDSYPSNDDYGLEYVDDPQLTVQAQLDDNAEIPPALIPPGSNEFVADVAAAVSSTTETSGGWERPLKDAPSTRSGRKRRVYDTSNTCKL</sequence>
<protein>
    <recommendedName>
        <fullName evidence="4">Zinc finger protein</fullName>
    </recommendedName>
</protein>
<evidence type="ECO:0000256" key="1">
    <source>
        <dbReference type="SAM" id="MobiDB-lite"/>
    </source>
</evidence>
<organism evidence="2 3">
    <name type="scientific">Favolaschia claudopus</name>
    <dbReference type="NCBI Taxonomy" id="2862362"/>
    <lineage>
        <taxon>Eukaryota</taxon>
        <taxon>Fungi</taxon>
        <taxon>Dikarya</taxon>
        <taxon>Basidiomycota</taxon>
        <taxon>Agaricomycotina</taxon>
        <taxon>Agaricomycetes</taxon>
        <taxon>Agaricomycetidae</taxon>
        <taxon>Agaricales</taxon>
        <taxon>Marasmiineae</taxon>
        <taxon>Mycenaceae</taxon>
        <taxon>Favolaschia</taxon>
    </lineage>
</organism>
<evidence type="ECO:0000313" key="3">
    <source>
        <dbReference type="Proteomes" id="UP001362999"/>
    </source>
</evidence>
<evidence type="ECO:0000313" key="2">
    <source>
        <dbReference type="EMBL" id="KAK6988314.1"/>
    </source>
</evidence>
<feature type="region of interest" description="Disordered" evidence="1">
    <location>
        <begin position="1"/>
        <end position="34"/>
    </location>
</feature>
<dbReference type="EMBL" id="JAWWNJ010000124">
    <property type="protein sequence ID" value="KAK6988314.1"/>
    <property type="molecule type" value="Genomic_DNA"/>
</dbReference>
<dbReference type="Proteomes" id="UP001362999">
    <property type="component" value="Unassembled WGS sequence"/>
</dbReference>
<name>A0AAV9ZP99_9AGAR</name>
<gene>
    <name evidence="2" type="ORF">R3P38DRAFT_3229247</name>
</gene>
<accession>A0AAV9ZP99</accession>
<evidence type="ECO:0008006" key="4">
    <source>
        <dbReference type="Google" id="ProtNLM"/>
    </source>
</evidence>
<comment type="caution">
    <text evidence="2">The sequence shown here is derived from an EMBL/GenBank/DDBJ whole genome shotgun (WGS) entry which is preliminary data.</text>
</comment>
<feature type="region of interest" description="Disordered" evidence="1">
    <location>
        <begin position="62"/>
        <end position="110"/>
    </location>
</feature>
<feature type="region of interest" description="Disordered" evidence="1">
    <location>
        <begin position="151"/>
        <end position="186"/>
    </location>
</feature>
<keyword evidence="3" id="KW-1185">Reference proteome</keyword>
<proteinExistence type="predicted"/>